<evidence type="ECO:0000256" key="6">
    <source>
        <dbReference type="ARBA" id="ARBA00022691"/>
    </source>
</evidence>
<dbReference type="InterPro" id="IPR050210">
    <property type="entry name" value="tRNA_Adenine-N(6)_MTase"/>
</dbReference>
<comment type="catalytic activity">
    <reaction evidence="1">
        <text>guanosine(46) in tRNA + S-adenosyl-L-methionine = N(7)-methylguanosine(46) in tRNA + S-adenosyl-L-homocysteine</text>
        <dbReference type="Rhea" id="RHEA:42708"/>
        <dbReference type="Rhea" id="RHEA-COMP:10188"/>
        <dbReference type="Rhea" id="RHEA-COMP:10189"/>
        <dbReference type="ChEBI" id="CHEBI:57856"/>
        <dbReference type="ChEBI" id="CHEBI:59789"/>
        <dbReference type="ChEBI" id="CHEBI:74269"/>
        <dbReference type="ChEBI" id="CHEBI:74480"/>
        <dbReference type="EC" id="2.1.1.33"/>
    </reaction>
</comment>
<dbReference type="Proteomes" id="UP000606463">
    <property type="component" value="Unassembled WGS sequence"/>
</dbReference>
<evidence type="ECO:0000256" key="4">
    <source>
        <dbReference type="ARBA" id="ARBA00022603"/>
    </source>
</evidence>
<name>A0A9D0YP95_AQUAO</name>
<dbReference type="InterPro" id="IPR003358">
    <property type="entry name" value="tRNA_(Gua-N-7)_MeTrfase_Trmb"/>
</dbReference>
<comment type="caution">
    <text evidence="8">The sequence shown here is derived from an EMBL/GenBank/DDBJ whole genome shotgun (WGS) entry which is preliminary data.</text>
</comment>
<evidence type="ECO:0000256" key="5">
    <source>
        <dbReference type="ARBA" id="ARBA00022679"/>
    </source>
</evidence>
<keyword evidence="6" id="KW-0949">S-adenosyl-L-methionine</keyword>
<protein>
    <recommendedName>
        <fullName evidence="3">tRNA (guanine(46)-N(7))-methyltransferase</fullName>
        <ecNumber evidence="3">2.1.1.33</ecNumber>
    </recommendedName>
</protein>
<dbReference type="SUPFAM" id="SSF53335">
    <property type="entry name" value="S-adenosyl-L-methionine-dependent methyltransferases"/>
    <property type="match status" value="1"/>
</dbReference>
<dbReference type="AlphaFoldDB" id="A0A9D0YP95"/>
<accession>A0A9D0YP95</accession>
<dbReference type="EC" id="2.1.1.33" evidence="3"/>
<evidence type="ECO:0000313" key="8">
    <source>
        <dbReference type="EMBL" id="HIP98161.1"/>
    </source>
</evidence>
<dbReference type="GO" id="GO:0008176">
    <property type="term" value="F:tRNA (guanine(46)-N7)-methyltransferase activity"/>
    <property type="evidence" value="ECO:0007669"/>
    <property type="project" value="UniProtKB-EC"/>
</dbReference>
<dbReference type="CDD" id="cd02440">
    <property type="entry name" value="AdoMet_MTases"/>
    <property type="match status" value="1"/>
</dbReference>
<sequence length="223" mass="25991">MERLVSFRGYKFFQCEFKISSDNALFFDFVRLPKRGIAVELGAGFGLGTILLAKRYPQTQIVAIEYQKPLYRLLLKNLQLNGVANVQPILCDIREIQKCLKPHIAEAVYSNPPFWRREFLTPQTQKGEIYTKANYEVETSYREFIRVAKYLLKSSKEFFLMMDSPRLDQVLCTLREFKFAPKELLLVFPKREKPSHVFFVKSTLGGREGNLRVSYYVYSKGGN</sequence>
<dbReference type="EMBL" id="DQVE01000022">
    <property type="protein sequence ID" value="HIP98161.1"/>
    <property type="molecule type" value="Genomic_DNA"/>
</dbReference>
<dbReference type="Pfam" id="PF02390">
    <property type="entry name" value="Methyltransf_4"/>
    <property type="match status" value="1"/>
</dbReference>
<keyword evidence="7" id="KW-0819">tRNA processing</keyword>
<evidence type="ECO:0000256" key="7">
    <source>
        <dbReference type="ARBA" id="ARBA00022694"/>
    </source>
</evidence>
<dbReference type="PANTHER" id="PTHR47739:SF1">
    <property type="entry name" value="TRNA1(VAL) (ADENINE(37)-N6)-METHYLTRANSFERASE"/>
    <property type="match status" value="1"/>
</dbReference>
<comment type="function">
    <text evidence="2">Catalyzes the formation of N(7)-methylguanine at position 46 (m7G46) in tRNA.</text>
</comment>
<proteinExistence type="predicted"/>
<dbReference type="PANTHER" id="PTHR47739">
    <property type="entry name" value="TRNA1(VAL) (ADENINE(37)-N6)-METHYLTRANSFERASE"/>
    <property type="match status" value="1"/>
</dbReference>
<dbReference type="InterPro" id="IPR029063">
    <property type="entry name" value="SAM-dependent_MTases_sf"/>
</dbReference>
<keyword evidence="5" id="KW-0808">Transferase</keyword>
<evidence type="ECO:0000256" key="1">
    <source>
        <dbReference type="ARBA" id="ARBA00000142"/>
    </source>
</evidence>
<gene>
    <name evidence="8" type="ORF">EYH37_02185</name>
</gene>
<dbReference type="Gene3D" id="3.40.50.150">
    <property type="entry name" value="Vaccinia Virus protein VP39"/>
    <property type="match status" value="1"/>
</dbReference>
<organism evidence="8 9">
    <name type="scientific">Aquifex aeolicus</name>
    <dbReference type="NCBI Taxonomy" id="63363"/>
    <lineage>
        <taxon>Bacteria</taxon>
        <taxon>Pseudomonadati</taxon>
        <taxon>Aquificota</taxon>
        <taxon>Aquificia</taxon>
        <taxon>Aquificales</taxon>
        <taxon>Aquificaceae</taxon>
        <taxon>Aquifex</taxon>
    </lineage>
</organism>
<evidence type="ECO:0000256" key="2">
    <source>
        <dbReference type="ARBA" id="ARBA00003015"/>
    </source>
</evidence>
<evidence type="ECO:0000256" key="3">
    <source>
        <dbReference type="ARBA" id="ARBA00011977"/>
    </source>
</evidence>
<keyword evidence="4" id="KW-0489">Methyltransferase</keyword>
<reference evidence="8" key="1">
    <citation type="journal article" date="2020" name="ISME J.">
        <title>Gammaproteobacteria mediating utilization of methyl-, sulfur- and petroleum organic compounds in deep ocean hydrothermal plumes.</title>
        <authorList>
            <person name="Zhou Z."/>
            <person name="Liu Y."/>
            <person name="Pan J."/>
            <person name="Cron B.R."/>
            <person name="Toner B.M."/>
            <person name="Anantharaman K."/>
            <person name="Breier J.A."/>
            <person name="Dick G.J."/>
            <person name="Li M."/>
        </authorList>
    </citation>
    <scope>NUCLEOTIDE SEQUENCE</scope>
    <source>
        <strain evidence="8">SZUA-1501</strain>
    </source>
</reference>
<evidence type="ECO:0000313" key="9">
    <source>
        <dbReference type="Proteomes" id="UP000606463"/>
    </source>
</evidence>